<reference evidence="3 4" key="1">
    <citation type="submission" date="2018-08" db="EMBL/GenBank/DDBJ databases">
        <title>A genome reference for cultivated species of the human gut microbiota.</title>
        <authorList>
            <person name="Zou Y."/>
            <person name="Xue W."/>
            <person name="Luo G."/>
        </authorList>
    </citation>
    <scope>NUCLEOTIDE SEQUENCE [LARGE SCALE GENOMIC DNA]</scope>
    <source>
        <strain evidence="3 4">AF14-32</strain>
    </source>
</reference>
<comment type="similarity">
    <text evidence="1">Belongs to the short-chain dehydrogenases/reductases (SDR) family.</text>
</comment>
<dbReference type="SUPFAM" id="SSF51735">
    <property type="entry name" value="NAD(P)-binding Rossmann-fold domains"/>
    <property type="match status" value="1"/>
</dbReference>
<sequence>MNYLVTGCSRGVGLEICRVLLQQGHIIYGIARSYTDDFKALEAEFKNKLFFKSIDLGDSENVHRNVFKEFVNNRIQLHGYINNAAMAYDDIVTNLKLDKLHSMYSINVFTPMMITKYVLRNMLLHHTKGSIVHISSISVHTGYKGLAMYASSKGALEAFSKDTAREWGELGIRSNVVVPGFMETAMSSTLTDEQKNRIYKRTSMKAATPVRSVAETVAFLLSEGACGITGTEIRVDNGTI</sequence>
<organism evidence="3 4">
    <name type="scientific">Bacteroides intestinalis</name>
    <dbReference type="NCBI Taxonomy" id="329854"/>
    <lineage>
        <taxon>Bacteria</taxon>
        <taxon>Pseudomonadati</taxon>
        <taxon>Bacteroidota</taxon>
        <taxon>Bacteroidia</taxon>
        <taxon>Bacteroidales</taxon>
        <taxon>Bacteroidaceae</taxon>
        <taxon>Bacteroides</taxon>
    </lineage>
</organism>
<dbReference type="InterPro" id="IPR002347">
    <property type="entry name" value="SDR_fam"/>
</dbReference>
<proteinExistence type="inferred from homology"/>
<protein>
    <submittedName>
        <fullName evidence="3">SDR family NAD(P)-dependent oxidoreductase</fullName>
    </submittedName>
</protein>
<dbReference type="Gene3D" id="3.40.50.720">
    <property type="entry name" value="NAD(P)-binding Rossmann-like Domain"/>
    <property type="match status" value="1"/>
</dbReference>
<gene>
    <name evidence="3" type="ORF">DWW10_21215</name>
</gene>
<dbReference type="PANTHER" id="PTHR24321:SF8">
    <property type="entry name" value="ESTRADIOL 17-BETA-DEHYDROGENASE 8-RELATED"/>
    <property type="match status" value="1"/>
</dbReference>
<dbReference type="Proteomes" id="UP000283850">
    <property type="component" value="Unassembled WGS sequence"/>
</dbReference>
<dbReference type="InterPro" id="IPR036291">
    <property type="entry name" value="NAD(P)-bd_dom_sf"/>
</dbReference>
<name>A0A412XUT4_9BACE</name>
<comment type="caution">
    <text evidence="3">The sequence shown here is derived from an EMBL/GenBank/DDBJ whole genome shotgun (WGS) entry which is preliminary data.</text>
</comment>
<dbReference type="PRINTS" id="PR00081">
    <property type="entry name" value="GDHRDH"/>
</dbReference>
<dbReference type="RefSeq" id="WP_118422191.1">
    <property type="nucleotide sequence ID" value="NZ_QRZF01000020.1"/>
</dbReference>
<accession>A0A412XUT4</accession>
<evidence type="ECO:0000313" key="4">
    <source>
        <dbReference type="Proteomes" id="UP000283850"/>
    </source>
</evidence>
<dbReference type="Pfam" id="PF13561">
    <property type="entry name" value="adh_short_C2"/>
    <property type="match status" value="1"/>
</dbReference>
<dbReference type="AlphaFoldDB" id="A0A412XUT4"/>
<keyword evidence="2" id="KW-0560">Oxidoreductase</keyword>
<evidence type="ECO:0000256" key="1">
    <source>
        <dbReference type="ARBA" id="ARBA00006484"/>
    </source>
</evidence>
<dbReference type="GO" id="GO:0016491">
    <property type="term" value="F:oxidoreductase activity"/>
    <property type="evidence" value="ECO:0007669"/>
    <property type="project" value="UniProtKB-KW"/>
</dbReference>
<dbReference type="CDD" id="cd05233">
    <property type="entry name" value="SDR_c"/>
    <property type="match status" value="1"/>
</dbReference>
<dbReference type="PROSITE" id="PS00061">
    <property type="entry name" value="ADH_SHORT"/>
    <property type="match status" value="1"/>
</dbReference>
<dbReference type="InterPro" id="IPR020904">
    <property type="entry name" value="Sc_DH/Rdtase_CS"/>
</dbReference>
<dbReference type="PANTHER" id="PTHR24321">
    <property type="entry name" value="DEHYDROGENASES, SHORT CHAIN"/>
    <property type="match status" value="1"/>
</dbReference>
<evidence type="ECO:0000256" key="2">
    <source>
        <dbReference type="ARBA" id="ARBA00023002"/>
    </source>
</evidence>
<dbReference type="EMBL" id="QRZF01000020">
    <property type="protein sequence ID" value="RGV49072.1"/>
    <property type="molecule type" value="Genomic_DNA"/>
</dbReference>
<evidence type="ECO:0000313" key="3">
    <source>
        <dbReference type="EMBL" id="RGV49072.1"/>
    </source>
</evidence>